<comment type="caution">
    <text evidence="12">The sequence shown here is derived from an EMBL/GenBank/DDBJ whole genome shotgun (WGS) entry which is preliminary data.</text>
</comment>
<evidence type="ECO:0000256" key="2">
    <source>
        <dbReference type="ARBA" id="ARBA00002803"/>
    </source>
</evidence>
<dbReference type="InterPro" id="IPR001783">
    <property type="entry name" value="Lumazine-bd"/>
</dbReference>
<dbReference type="NCBIfam" id="TIGR00187">
    <property type="entry name" value="ribE"/>
    <property type="match status" value="1"/>
</dbReference>
<gene>
    <name evidence="12" type="ORF">IAC54_05150</name>
</gene>
<dbReference type="PANTHER" id="PTHR21098">
    <property type="entry name" value="RIBOFLAVIN SYNTHASE ALPHA CHAIN"/>
    <property type="match status" value="1"/>
</dbReference>
<evidence type="ECO:0000256" key="4">
    <source>
        <dbReference type="ARBA" id="ARBA00012827"/>
    </source>
</evidence>
<dbReference type="SUPFAM" id="SSF63380">
    <property type="entry name" value="Riboflavin synthase domain-like"/>
    <property type="match status" value="2"/>
</dbReference>
<dbReference type="EMBL" id="JADIMW010000055">
    <property type="protein sequence ID" value="MBO8438269.1"/>
    <property type="molecule type" value="Genomic_DNA"/>
</dbReference>
<keyword evidence="7 12" id="KW-0808">Transferase</keyword>
<reference evidence="12" key="2">
    <citation type="journal article" date="2021" name="PeerJ">
        <title>Extensive microbial diversity within the chicken gut microbiome revealed by metagenomics and culture.</title>
        <authorList>
            <person name="Gilroy R."/>
            <person name="Ravi A."/>
            <person name="Getino M."/>
            <person name="Pursley I."/>
            <person name="Horton D.L."/>
            <person name="Alikhan N.F."/>
            <person name="Baker D."/>
            <person name="Gharbi K."/>
            <person name="Hall N."/>
            <person name="Watson M."/>
            <person name="Adriaenssens E.M."/>
            <person name="Foster-Nyarko E."/>
            <person name="Jarju S."/>
            <person name="Secka A."/>
            <person name="Antonio M."/>
            <person name="Oren A."/>
            <person name="Chaudhuri R.R."/>
            <person name="La Ragione R."/>
            <person name="Hildebrand F."/>
            <person name="Pallen M.J."/>
        </authorList>
    </citation>
    <scope>NUCLEOTIDE SEQUENCE</scope>
    <source>
        <strain evidence="12">G3-4614</strain>
    </source>
</reference>
<evidence type="ECO:0000256" key="5">
    <source>
        <dbReference type="ARBA" id="ARBA00013950"/>
    </source>
</evidence>
<evidence type="ECO:0000256" key="8">
    <source>
        <dbReference type="ARBA" id="ARBA00022737"/>
    </source>
</evidence>
<dbReference type="AlphaFoldDB" id="A0A9D9E771"/>
<dbReference type="PROSITE" id="PS51177">
    <property type="entry name" value="LUMAZINE_BIND"/>
    <property type="match status" value="2"/>
</dbReference>
<evidence type="ECO:0000313" key="12">
    <source>
        <dbReference type="EMBL" id="MBO8438269.1"/>
    </source>
</evidence>
<dbReference type="PANTHER" id="PTHR21098:SF12">
    <property type="entry name" value="RIBOFLAVIN SYNTHASE"/>
    <property type="match status" value="1"/>
</dbReference>
<feature type="domain" description="Lumazine-binding" evidence="11">
    <location>
        <begin position="1"/>
        <end position="95"/>
    </location>
</feature>
<dbReference type="InterPro" id="IPR017938">
    <property type="entry name" value="Riboflavin_synthase-like_b-brl"/>
</dbReference>
<evidence type="ECO:0000256" key="7">
    <source>
        <dbReference type="ARBA" id="ARBA00022679"/>
    </source>
</evidence>
<organism evidence="12 13">
    <name type="scientific">Candidatus Caccoplasma merdipullorum</name>
    <dbReference type="NCBI Taxonomy" id="2840718"/>
    <lineage>
        <taxon>Bacteria</taxon>
        <taxon>Pseudomonadati</taxon>
        <taxon>Bacteroidota</taxon>
        <taxon>Bacteroidia</taxon>
        <taxon>Bacteroidales</taxon>
        <taxon>Bacteroidaceae</taxon>
        <taxon>Bacteroidaceae incertae sedis</taxon>
        <taxon>Candidatus Caccoplasma</taxon>
    </lineage>
</organism>
<dbReference type="EC" id="2.5.1.9" evidence="4 9"/>
<evidence type="ECO:0000256" key="3">
    <source>
        <dbReference type="ARBA" id="ARBA00004887"/>
    </source>
</evidence>
<keyword evidence="8" id="KW-0677">Repeat</keyword>
<dbReference type="Pfam" id="PF00677">
    <property type="entry name" value="Lum_binding"/>
    <property type="match status" value="2"/>
</dbReference>
<sequence>MFSGIVEEFATVESLVKDGGNLHITLKCSFTDQLKIDQSIAHNGVCLTVVSIDGACYTVTAIQETLDRSNLGLLKEGDKVNIERSMLMNGRLDGHIVQGHVDTTAKCTDIEECDGSRYYTFKYKFDKAKAAEGYMTVEKGSVTVNGVSLTVCDSKDDSFRVAIIPYTFEHTNFHTIQPGSTVNIEFDIIGKYISRLQKYSTAND</sequence>
<evidence type="ECO:0000256" key="6">
    <source>
        <dbReference type="ARBA" id="ARBA00022619"/>
    </source>
</evidence>
<dbReference type="Proteomes" id="UP000823636">
    <property type="component" value="Unassembled WGS sequence"/>
</dbReference>
<dbReference type="InterPro" id="IPR026017">
    <property type="entry name" value="Lumazine-bd_dom"/>
</dbReference>
<dbReference type="GO" id="GO:0009231">
    <property type="term" value="P:riboflavin biosynthetic process"/>
    <property type="evidence" value="ECO:0007669"/>
    <property type="project" value="UniProtKB-KW"/>
</dbReference>
<evidence type="ECO:0000256" key="1">
    <source>
        <dbReference type="ARBA" id="ARBA00000968"/>
    </source>
</evidence>
<evidence type="ECO:0000256" key="10">
    <source>
        <dbReference type="PROSITE-ProRule" id="PRU00524"/>
    </source>
</evidence>
<dbReference type="GO" id="GO:0004746">
    <property type="term" value="F:riboflavin synthase activity"/>
    <property type="evidence" value="ECO:0007669"/>
    <property type="project" value="UniProtKB-UniRule"/>
</dbReference>
<comment type="function">
    <text evidence="2">Catalyzes the dismutation of two molecules of 6,7-dimethyl-8-ribityllumazine, resulting in the formation of riboflavin and 5-amino-6-(D-ribitylamino)uracil.</text>
</comment>
<accession>A0A9D9E771</accession>
<protein>
    <recommendedName>
        <fullName evidence="5 9">Riboflavin synthase</fullName>
        <ecNumber evidence="4 9">2.5.1.9</ecNumber>
    </recommendedName>
</protein>
<comment type="pathway">
    <text evidence="3">Cofactor biosynthesis; riboflavin biosynthesis; riboflavin from 2-hydroxy-3-oxobutyl phosphate and 5-amino-6-(D-ribitylamino)uracil: step 2/2.</text>
</comment>
<dbReference type="PIRSF" id="PIRSF000498">
    <property type="entry name" value="Riboflavin_syn_A"/>
    <property type="match status" value="1"/>
</dbReference>
<dbReference type="FunFam" id="2.40.30.20:FF:000007">
    <property type="entry name" value="Riboflavin synthase, alpha subunit"/>
    <property type="match status" value="1"/>
</dbReference>
<dbReference type="Gene3D" id="2.40.30.20">
    <property type="match status" value="2"/>
</dbReference>
<evidence type="ECO:0000313" key="13">
    <source>
        <dbReference type="Proteomes" id="UP000823636"/>
    </source>
</evidence>
<dbReference type="CDD" id="cd00402">
    <property type="entry name" value="Riboflavin_synthase_like"/>
    <property type="match status" value="1"/>
</dbReference>
<dbReference type="InterPro" id="IPR023366">
    <property type="entry name" value="ATP_synth_asu-like_sf"/>
</dbReference>
<evidence type="ECO:0000256" key="9">
    <source>
        <dbReference type="NCBIfam" id="TIGR00187"/>
    </source>
</evidence>
<comment type="catalytic activity">
    <reaction evidence="1">
        <text>2 6,7-dimethyl-8-(1-D-ribityl)lumazine + H(+) = 5-amino-6-(D-ribitylamino)uracil + riboflavin</text>
        <dbReference type="Rhea" id="RHEA:20772"/>
        <dbReference type="ChEBI" id="CHEBI:15378"/>
        <dbReference type="ChEBI" id="CHEBI:15934"/>
        <dbReference type="ChEBI" id="CHEBI:57986"/>
        <dbReference type="ChEBI" id="CHEBI:58201"/>
        <dbReference type="EC" id="2.5.1.9"/>
    </reaction>
</comment>
<dbReference type="NCBIfam" id="NF006767">
    <property type="entry name" value="PRK09289.1"/>
    <property type="match status" value="1"/>
</dbReference>
<proteinExistence type="predicted"/>
<keyword evidence="6" id="KW-0686">Riboflavin biosynthesis</keyword>
<feature type="repeat" description="Lumazine-binding" evidence="10">
    <location>
        <begin position="1"/>
        <end position="95"/>
    </location>
</feature>
<evidence type="ECO:0000259" key="11">
    <source>
        <dbReference type="PROSITE" id="PS51177"/>
    </source>
</evidence>
<reference evidence="12" key="1">
    <citation type="submission" date="2020-10" db="EMBL/GenBank/DDBJ databases">
        <authorList>
            <person name="Gilroy R."/>
        </authorList>
    </citation>
    <scope>NUCLEOTIDE SEQUENCE</scope>
    <source>
        <strain evidence="12">G3-4614</strain>
    </source>
</reference>
<name>A0A9D9E771_9BACT</name>
<feature type="domain" description="Lumazine-binding" evidence="11">
    <location>
        <begin position="96"/>
        <end position="197"/>
    </location>
</feature>
<feature type="repeat" description="Lumazine-binding" evidence="10">
    <location>
        <begin position="96"/>
        <end position="197"/>
    </location>
</feature>